<dbReference type="OrthoDB" id="6058745at2"/>
<reference evidence="6 7" key="1">
    <citation type="submission" date="2006-08" db="EMBL/GenBank/DDBJ databases">
        <title>Complete sequence of Maricaulis maris MCS10.</title>
        <authorList>
            <consortium name="US DOE Joint Genome Institute"/>
            <person name="Copeland A."/>
            <person name="Lucas S."/>
            <person name="Lapidus A."/>
            <person name="Barry K."/>
            <person name="Detter J.C."/>
            <person name="Glavina del Rio T."/>
            <person name="Hammon N."/>
            <person name="Israni S."/>
            <person name="Dalin E."/>
            <person name="Tice H."/>
            <person name="Pitluck S."/>
            <person name="Saunders E."/>
            <person name="Brettin T."/>
            <person name="Bruce D."/>
            <person name="Han C."/>
            <person name="Tapia R."/>
            <person name="Gilna P."/>
            <person name="Schmutz J."/>
            <person name="Larimer F."/>
            <person name="Land M."/>
            <person name="Hauser L."/>
            <person name="Kyrpides N."/>
            <person name="Mikhailova N."/>
            <person name="Viollier P."/>
            <person name="Stephens C."/>
            <person name="Richardson P."/>
        </authorList>
    </citation>
    <scope>NUCLEOTIDE SEQUENCE [LARGE SCALE GENOMIC DNA]</scope>
    <source>
        <strain evidence="6 7">MCS10</strain>
    </source>
</reference>
<dbReference type="InterPro" id="IPR000064">
    <property type="entry name" value="NLP_P60_dom"/>
</dbReference>
<comment type="similarity">
    <text evidence="1">Belongs to the peptidase C40 family.</text>
</comment>
<protein>
    <submittedName>
        <fullName evidence="6">Putative phage cell wall peptidase, NlpC/P60 family</fullName>
    </submittedName>
</protein>
<dbReference type="NCBIfam" id="TIGR02219">
    <property type="entry name" value="phage_NlpC_fam"/>
    <property type="match status" value="1"/>
</dbReference>
<dbReference type="eggNOG" id="COG0791">
    <property type="taxonomic scope" value="Bacteria"/>
</dbReference>
<dbReference type="InterPro" id="IPR011929">
    <property type="entry name" value="Phage_pept_NlpC/P60"/>
</dbReference>
<dbReference type="RefSeq" id="WP_011642872.1">
    <property type="nucleotide sequence ID" value="NC_008347.1"/>
</dbReference>
<dbReference type="GO" id="GO:0006508">
    <property type="term" value="P:proteolysis"/>
    <property type="evidence" value="ECO:0007669"/>
    <property type="project" value="UniProtKB-KW"/>
</dbReference>
<dbReference type="PROSITE" id="PS51935">
    <property type="entry name" value="NLPC_P60"/>
    <property type="match status" value="1"/>
</dbReference>
<organism evidence="6 7">
    <name type="scientific">Maricaulis maris (strain MCS10)</name>
    <name type="common">Caulobacter maris</name>
    <dbReference type="NCBI Taxonomy" id="394221"/>
    <lineage>
        <taxon>Bacteria</taxon>
        <taxon>Pseudomonadati</taxon>
        <taxon>Pseudomonadota</taxon>
        <taxon>Alphaproteobacteria</taxon>
        <taxon>Maricaulales</taxon>
        <taxon>Maricaulaceae</taxon>
        <taxon>Maricaulis</taxon>
    </lineage>
</organism>
<sequence length="171" mass="18966" precursor="true">MRRGKRATAHVTARVQARVRALAEARRWIGTPYGHQASCLGAGCDCLGLIRGIWRTLYGQEAQTVPPYGPDVAGTPLAEALMAAVCAHFVEIDKDSPRPGDVLLFADRPGGTARHCAVLSQRDRIIHAYWRRSVVETALTPWWQRRLVAAFAFPDLPPAEPREEMTWPNLS</sequence>
<dbReference type="EMBL" id="CP000449">
    <property type="protein sequence ID" value="ABI65225.1"/>
    <property type="molecule type" value="Genomic_DNA"/>
</dbReference>
<gene>
    <name evidence="6" type="ordered locus">Mmar10_0932</name>
</gene>
<dbReference type="GO" id="GO:0008234">
    <property type="term" value="F:cysteine-type peptidase activity"/>
    <property type="evidence" value="ECO:0007669"/>
    <property type="project" value="UniProtKB-KW"/>
</dbReference>
<evidence type="ECO:0000256" key="1">
    <source>
        <dbReference type="ARBA" id="ARBA00007074"/>
    </source>
</evidence>
<evidence type="ECO:0000259" key="5">
    <source>
        <dbReference type="PROSITE" id="PS51935"/>
    </source>
</evidence>
<dbReference type="KEGG" id="mmr:Mmar10_0932"/>
<dbReference type="SUPFAM" id="SSF54001">
    <property type="entry name" value="Cysteine proteinases"/>
    <property type="match status" value="1"/>
</dbReference>
<evidence type="ECO:0000256" key="4">
    <source>
        <dbReference type="ARBA" id="ARBA00022807"/>
    </source>
</evidence>
<evidence type="ECO:0000313" key="6">
    <source>
        <dbReference type="EMBL" id="ABI65225.1"/>
    </source>
</evidence>
<proteinExistence type="inferred from homology"/>
<feature type="domain" description="NlpC/P60" evidence="5">
    <location>
        <begin position="15"/>
        <end position="154"/>
    </location>
</feature>
<evidence type="ECO:0000256" key="2">
    <source>
        <dbReference type="ARBA" id="ARBA00022670"/>
    </source>
</evidence>
<name>Q0AR62_MARMM</name>
<dbReference type="AlphaFoldDB" id="Q0AR62"/>
<keyword evidence="4" id="KW-0788">Thiol protease</keyword>
<dbReference type="InterPro" id="IPR038765">
    <property type="entry name" value="Papain-like_cys_pep_sf"/>
</dbReference>
<dbReference type="HOGENOM" id="CLU_115301_1_0_5"/>
<keyword evidence="7" id="KW-1185">Reference proteome</keyword>
<evidence type="ECO:0000313" key="7">
    <source>
        <dbReference type="Proteomes" id="UP000001964"/>
    </source>
</evidence>
<dbReference type="Gene3D" id="3.90.1720.10">
    <property type="entry name" value="endopeptidase domain like (from Nostoc punctiforme)"/>
    <property type="match status" value="1"/>
</dbReference>
<dbReference type="Pfam" id="PF00877">
    <property type="entry name" value="NLPC_P60"/>
    <property type="match status" value="1"/>
</dbReference>
<dbReference type="Proteomes" id="UP000001964">
    <property type="component" value="Chromosome"/>
</dbReference>
<evidence type="ECO:0000256" key="3">
    <source>
        <dbReference type="ARBA" id="ARBA00022801"/>
    </source>
</evidence>
<accession>Q0AR62</accession>
<keyword evidence="3" id="KW-0378">Hydrolase</keyword>
<keyword evidence="2" id="KW-0645">Protease</keyword>
<dbReference type="STRING" id="394221.Mmar10_0932"/>